<dbReference type="InterPro" id="IPR008271">
    <property type="entry name" value="Ser/Thr_kinase_AS"/>
</dbReference>
<protein>
    <recommendedName>
        <fullName evidence="1">non-specific serine/threonine protein kinase</fullName>
        <ecNumber evidence="1">2.7.11.1</ecNumber>
    </recommendedName>
</protein>
<dbReference type="CDD" id="cd14014">
    <property type="entry name" value="STKc_PknB_like"/>
    <property type="match status" value="1"/>
</dbReference>
<dbReference type="SMART" id="SM00564">
    <property type="entry name" value="PQQ"/>
    <property type="match status" value="8"/>
</dbReference>
<dbReference type="EMBL" id="JBEZFP010000099">
    <property type="protein sequence ID" value="MEU8137752.1"/>
    <property type="molecule type" value="Genomic_DNA"/>
</dbReference>
<feature type="compositionally biased region" description="Low complexity" evidence="8">
    <location>
        <begin position="304"/>
        <end position="322"/>
    </location>
</feature>
<keyword evidence="6 7" id="KW-0067">ATP-binding</keyword>
<dbReference type="Proteomes" id="UP001551482">
    <property type="component" value="Unassembled WGS sequence"/>
</dbReference>
<dbReference type="PANTHER" id="PTHR43289:SF6">
    <property type="entry name" value="SERINE_THREONINE-PROTEIN KINASE NEKL-3"/>
    <property type="match status" value="1"/>
</dbReference>
<dbReference type="Gene3D" id="2.40.10.480">
    <property type="match status" value="1"/>
</dbReference>
<comment type="caution">
    <text evidence="10">The sequence shown here is derived from an EMBL/GenBank/DDBJ whole genome shotgun (WGS) entry which is preliminary data.</text>
</comment>
<evidence type="ECO:0000256" key="6">
    <source>
        <dbReference type="ARBA" id="ARBA00022840"/>
    </source>
</evidence>
<evidence type="ECO:0000256" key="8">
    <source>
        <dbReference type="SAM" id="MobiDB-lite"/>
    </source>
</evidence>
<dbReference type="PROSITE" id="PS50011">
    <property type="entry name" value="PROTEIN_KINASE_DOM"/>
    <property type="match status" value="1"/>
</dbReference>
<accession>A0ABV3DR76</accession>
<dbReference type="Pfam" id="PF00069">
    <property type="entry name" value="Pkinase"/>
    <property type="match status" value="1"/>
</dbReference>
<gene>
    <name evidence="10" type="ORF">AB0C36_30085</name>
</gene>
<dbReference type="SUPFAM" id="SSF50998">
    <property type="entry name" value="Quinoprotein alcohol dehydrogenase-like"/>
    <property type="match status" value="2"/>
</dbReference>
<dbReference type="Gene3D" id="1.10.510.10">
    <property type="entry name" value="Transferase(Phosphotransferase) domain 1"/>
    <property type="match status" value="1"/>
</dbReference>
<dbReference type="Gene3D" id="2.130.10.10">
    <property type="entry name" value="YVTN repeat-like/Quinoprotein amine dehydrogenase"/>
    <property type="match status" value="1"/>
</dbReference>
<dbReference type="PROSITE" id="PS00107">
    <property type="entry name" value="PROTEIN_KINASE_ATP"/>
    <property type="match status" value="1"/>
</dbReference>
<dbReference type="GO" id="GO:0004674">
    <property type="term" value="F:protein serine/threonine kinase activity"/>
    <property type="evidence" value="ECO:0007669"/>
    <property type="project" value="UniProtKB-EC"/>
</dbReference>
<proteinExistence type="predicted"/>
<feature type="domain" description="Protein kinase" evidence="9">
    <location>
        <begin position="23"/>
        <end position="277"/>
    </location>
</feature>
<dbReference type="InterPro" id="IPR002372">
    <property type="entry name" value="PQQ_rpt_dom"/>
</dbReference>
<dbReference type="SMART" id="SM00220">
    <property type="entry name" value="S_TKc"/>
    <property type="match status" value="1"/>
</dbReference>
<dbReference type="InterPro" id="IPR018391">
    <property type="entry name" value="PQQ_b-propeller_rpt"/>
</dbReference>
<dbReference type="EC" id="2.7.11.1" evidence="1"/>
<evidence type="ECO:0000256" key="4">
    <source>
        <dbReference type="ARBA" id="ARBA00022741"/>
    </source>
</evidence>
<evidence type="ECO:0000313" key="10">
    <source>
        <dbReference type="EMBL" id="MEU8137752.1"/>
    </source>
</evidence>
<feature type="binding site" evidence="7">
    <location>
        <position position="52"/>
    </location>
    <ligand>
        <name>ATP</name>
        <dbReference type="ChEBI" id="CHEBI:30616"/>
    </ligand>
</feature>
<dbReference type="Gene3D" id="3.30.200.20">
    <property type="entry name" value="Phosphorylase Kinase, domain 1"/>
    <property type="match status" value="1"/>
</dbReference>
<reference evidence="10 11" key="1">
    <citation type="submission" date="2024-06" db="EMBL/GenBank/DDBJ databases">
        <title>The Natural Products Discovery Center: Release of the First 8490 Sequenced Strains for Exploring Actinobacteria Biosynthetic Diversity.</title>
        <authorList>
            <person name="Kalkreuter E."/>
            <person name="Kautsar S.A."/>
            <person name="Yang D."/>
            <person name="Bader C.D."/>
            <person name="Teijaro C.N."/>
            <person name="Fluegel L."/>
            <person name="Davis C.M."/>
            <person name="Simpson J.R."/>
            <person name="Lauterbach L."/>
            <person name="Steele A.D."/>
            <person name="Gui C."/>
            <person name="Meng S."/>
            <person name="Li G."/>
            <person name="Viehrig K."/>
            <person name="Ye F."/>
            <person name="Su P."/>
            <person name="Kiefer A.F."/>
            <person name="Nichols A."/>
            <person name="Cepeda A.J."/>
            <person name="Yan W."/>
            <person name="Fan B."/>
            <person name="Jiang Y."/>
            <person name="Adhikari A."/>
            <person name="Zheng C.-J."/>
            <person name="Schuster L."/>
            <person name="Cowan T.M."/>
            <person name="Smanski M.J."/>
            <person name="Chevrette M.G."/>
            <person name="De Carvalho L.P.S."/>
            <person name="Shen B."/>
        </authorList>
    </citation>
    <scope>NUCLEOTIDE SEQUENCE [LARGE SCALE GENOMIC DNA]</scope>
    <source>
        <strain evidence="10 11">NPDC048946</strain>
    </source>
</reference>
<dbReference type="PROSITE" id="PS00108">
    <property type="entry name" value="PROTEIN_KINASE_ST"/>
    <property type="match status" value="1"/>
</dbReference>
<organism evidence="10 11">
    <name type="scientific">Streptodolium elevatio</name>
    <dbReference type="NCBI Taxonomy" id="3157996"/>
    <lineage>
        <taxon>Bacteria</taxon>
        <taxon>Bacillati</taxon>
        <taxon>Actinomycetota</taxon>
        <taxon>Actinomycetes</taxon>
        <taxon>Kitasatosporales</taxon>
        <taxon>Streptomycetaceae</taxon>
        <taxon>Streptodolium</taxon>
    </lineage>
</organism>
<evidence type="ECO:0000256" key="1">
    <source>
        <dbReference type="ARBA" id="ARBA00012513"/>
    </source>
</evidence>
<dbReference type="InterPro" id="IPR000719">
    <property type="entry name" value="Prot_kinase_dom"/>
</dbReference>
<dbReference type="InterPro" id="IPR015943">
    <property type="entry name" value="WD40/YVTN_repeat-like_dom_sf"/>
</dbReference>
<dbReference type="InterPro" id="IPR011047">
    <property type="entry name" value="Quinoprotein_ADH-like_sf"/>
</dbReference>
<feature type="region of interest" description="Disordered" evidence="8">
    <location>
        <begin position="304"/>
        <end position="347"/>
    </location>
</feature>
<keyword evidence="2" id="KW-0723">Serine/threonine-protein kinase</keyword>
<dbReference type="RefSeq" id="WP_358360112.1">
    <property type="nucleotide sequence ID" value="NZ_JBEZFP010000099.1"/>
</dbReference>
<dbReference type="InterPro" id="IPR017441">
    <property type="entry name" value="Protein_kinase_ATP_BS"/>
</dbReference>
<dbReference type="InterPro" id="IPR011009">
    <property type="entry name" value="Kinase-like_dom_sf"/>
</dbReference>
<evidence type="ECO:0000313" key="11">
    <source>
        <dbReference type="Proteomes" id="UP001551482"/>
    </source>
</evidence>
<dbReference type="PANTHER" id="PTHR43289">
    <property type="entry name" value="MITOGEN-ACTIVATED PROTEIN KINASE KINASE KINASE 20-RELATED"/>
    <property type="match status" value="1"/>
</dbReference>
<keyword evidence="5 10" id="KW-0418">Kinase</keyword>
<dbReference type="Gene3D" id="2.40.128.630">
    <property type="match status" value="1"/>
</dbReference>
<dbReference type="SUPFAM" id="SSF56112">
    <property type="entry name" value="Protein kinase-like (PK-like)"/>
    <property type="match status" value="1"/>
</dbReference>
<evidence type="ECO:0000256" key="2">
    <source>
        <dbReference type="ARBA" id="ARBA00022527"/>
    </source>
</evidence>
<evidence type="ECO:0000256" key="7">
    <source>
        <dbReference type="PROSITE-ProRule" id="PRU10141"/>
    </source>
</evidence>
<keyword evidence="3 10" id="KW-0808">Transferase</keyword>
<sequence>MCGRADEFSGAGLAGGRVLAGRYQLEELLGRGGMGEVWAAVDARIARRVAVKVLPSGGGDPQGLLREARTAGALSHPGIVTVHDLGREPDGTVFVVMELVAGRDLARVLHEDGMPAVRDAVEWSAQCADALAAAHDAGIVHRDLKPANVLLTPQGTIKVVDFGIARYTAAATRSSRIVGTPAYIAPERFSGESGDGRVDLYALGCMLYELICGRPPFTAPDPMALMYAHLRQEPVPLGVHRADLPPGVAELAAQLLAKDPGLRPASAHEVWRRLRALPLDEVPSRRPGRAAAACAATLPGHAGDAAAAAGSGADGSGAAQGARPAAGLEPTRTVADPDDARWDDFAPVGEPARRRGLSRRSAVLLGLGAAAAAGTAAATYPWGAGAADSDAPPTKWEFVTGGGVAAAPVADGSVVYVASDDGNLYAVHAASGSRRWVHRTGGDEISRPTTSGEIAYVRSGKVDGSGSGALHAVDASTGAALWSYPVSAVGGAPTVADGVCYVGGGLEPPGQGSTGYIARFHAVDARGGRELWTFAAAGAFYGRPTVVDGVVYTGCMDGNVYAIDAATGSRRWAFRTGGAVRTAVVVTEGTVYAASYDTNVYAIDAAAGTQRWAYSAGAPADSPALEGDVLVVGGENVVHAVNRSTGTPRWTFAAPDLVGAPALAHGRVHIGCGDGRLYGIEMTRGTLSWSFRTHGAVYAAPAVTQDAAYVASLDKKLYALDFTPRY</sequence>
<keyword evidence="11" id="KW-1185">Reference proteome</keyword>
<evidence type="ECO:0000256" key="5">
    <source>
        <dbReference type="ARBA" id="ARBA00022777"/>
    </source>
</evidence>
<dbReference type="Pfam" id="PF13360">
    <property type="entry name" value="PQQ_2"/>
    <property type="match status" value="2"/>
</dbReference>
<keyword evidence="4 7" id="KW-0547">Nucleotide-binding</keyword>
<name>A0ABV3DR76_9ACTN</name>
<evidence type="ECO:0000256" key="3">
    <source>
        <dbReference type="ARBA" id="ARBA00022679"/>
    </source>
</evidence>
<evidence type="ECO:0000259" key="9">
    <source>
        <dbReference type="PROSITE" id="PS50011"/>
    </source>
</evidence>